<dbReference type="GO" id="GO:0003700">
    <property type="term" value="F:DNA-binding transcription factor activity"/>
    <property type="evidence" value="ECO:0007669"/>
    <property type="project" value="InterPro"/>
</dbReference>
<proteinExistence type="predicted"/>
<dbReference type="Pfam" id="PF12833">
    <property type="entry name" value="HTH_18"/>
    <property type="match status" value="1"/>
</dbReference>
<dbReference type="Pfam" id="PF02311">
    <property type="entry name" value="AraC_binding"/>
    <property type="match status" value="1"/>
</dbReference>
<accession>A0A927GQZ9</accession>
<keyword evidence="3" id="KW-0804">Transcription</keyword>
<dbReference type="PROSITE" id="PS00041">
    <property type="entry name" value="HTH_ARAC_FAMILY_1"/>
    <property type="match status" value="1"/>
</dbReference>
<dbReference type="InterPro" id="IPR003313">
    <property type="entry name" value="AraC-bd"/>
</dbReference>
<gene>
    <name evidence="5" type="ORF">IDH44_06885</name>
</gene>
<dbReference type="Proteomes" id="UP000621560">
    <property type="component" value="Unassembled WGS sequence"/>
</dbReference>
<dbReference type="SMART" id="SM00342">
    <property type="entry name" value="HTH_ARAC"/>
    <property type="match status" value="1"/>
</dbReference>
<feature type="domain" description="HTH araC/xylS-type" evidence="4">
    <location>
        <begin position="196"/>
        <end position="295"/>
    </location>
</feature>
<reference evidence="5" key="1">
    <citation type="submission" date="2020-09" db="EMBL/GenBank/DDBJ databases">
        <title>A novel bacterium of genus Paenibacillus, isolated from South China Sea.</title>
        <authorList>
            <person name="Huang H."/>
            <person name="Mo K."/>
            <person name="Hu Y."/>
        </authorList>
    </citation>
    <scope>NUCLEOTIDE SEQUENCE</scope>
    <source>
        <strain evidence="5">IB182496</strain>
    </source>
</reference>
<dbReference type="PANTHER" id="PTHR43280">
    <property type="entry name" value="ARAC-FAMILY TRANSCRIPTIONAL REGULATOR"/>
    <property type="match status" value="1"/>
</dbReference>
<dbReference type="InterPro" id="IPR037923">
    <property type="entry name" value="HTH-like"/>
</dbReference>
<keyword evidence="1" id="KW-0805">Transcription regulation</keyword>
<dbReference type="PROSITE" id="PS01124">
    <property type="entry name" value="HTH_ARAC_FAMILY_2"/>
    <property type="match status" value="1"/>
</dbReference>
<organism evidence="5 6">
    <name type="scientific">Paenibacillus sabuli</name>
    <dbReference type="NCBI Taxonomy" id="2772509"/>
    <lineage>
        <taxon>Bacteria</taxon>
        <taxon>Bacillati</taxon>
        <taxon>Bacillota</taxon>
        <taxon>Bacilli</taxon>
        <taxon>Bacillales</taxon>
        <taxon>Paenibacillaceae</taxon>
        <taxon>Paenibacillus</taxon>
    </lineage>
</organism>
<dbReference type="GO" id="GO:0043565">
    <property type="term" value="F:sequence-specific DNA binding"/>
    <property type="evidence" value="ECO:0007669"/>
    <property type="project" value="InterPro"/>
</dbReference>
<name>A0A927GQZ9_9BACL</name>
<sequence length="297" mass="33502">MLHLQETKEGAIRVPQSTYTVVSNPVSTAHGSLNVLFAGESQTRPGHRIGPRVYDYYLLHHVLSGKGRYHCQDTRADYEMRAGHTFLAAPERLVSYVADAENPWRYRWVAFTGPDAAQLAVFAGFDELRPIADTAADRQPARLLSQIMSGFRVGGPRAALTAIGCLHLLLARISGELEGTGRTDRRLAGSEERLVRQIVHYLSTQYAEPVSIQDMADTFGYNRAYLSRLFKQHTDMSPVTFLLKLRIDKARLMLRERRELTIEQIASSVGFSDPLYFSKQFRRFHAQSPSAYRASLL</sequence>
<keyword evidence="2" id="KW-0238">DNA-binding</keyword>
<evidence type="ECO:0000256" key="2">
    <source>
        <dbReference type="ARBA" id="ARBA00023125"/>
    </source>
</evidence>
<evidence type="ECO:0000313" key="6">
    <source>
        <dbReference type="Proteomes" id="UP000621560"/>
    </source>
</evidence>
<dbReference type="SUPFAM" id="SSF51215">
    <property type="entry name" value="Regulatory protein AraC"/>
    <property type="match status" value="1"/>
</dbReference>
<dbReference type="Gene3D" id="1.10.10.60">
    <property type="entry name" value="Homeodomain-like"/>
    <property type="match status" value="2"/>
</dbReference>
<evidence type="ECO:0000259" key="4">
    <source>
        <dbReference type="PROSITE" id="PS01124"/>
    </source>
</evidence>
<dbReference type="SUPFAM" id="SSF46689">
    <property type="entry name" value="Homeodomain-like"/>
    <property type="match status" value="2"/>
</dbReference>
<evidence type="ECO:0000256" key="3">
    <source>
        <dbReference type="ARBA" id="ARBA00023163"/>
    </source>
</evidence>
<dbReference type="InterPro" id="IPR018062">
    <property type="entry name" value="HTH_AraC-typ_CS"/>
</dbReference>
<dbReference type="AlphaFoldDB" id="A0A927GQZ9"/>
<dbReference type="InterPro" id="IPR018060">
    <property type="entry name" value="HTH_AraC"/>
</dbReference>
<dbReference type="CDD" id="cd06986">
    <property type="entry name" value="cupin_MmsR-like_N"/>
    <property type="match status" value="1"/>
</dbReference>
<evidence type="ECO:0000256" key="1">
    <source>
        <dbReference type="ARBA" id="ARBA00023015"/>
    </source>
</evidence>
<dbReference type="InterPro" id="IPR020449">
    <property type="entry name" value="Tscrpt_reg_AraC-type_HTH"/>
</dbReference>
<dbReference type="PRINTS" id="PR00032">
    <property type="entry name" value="HTHARAC"/>
</dbReference>
<dbReference type="PANTHER" id="PTHR43280:SF30">
    <property type="entry name" value="MMSAB OPERON REGULATORY PROTEIN"/>
    <property type="match status" value="1"/>
</dbReference>
<evidence type="ECO:0000313" key="5">
    <source>
        <dbReference type="EMBL" id="MBD2844908.1"/>
    </source>
</evidence>
<dbReference type="Gene3D" id="2.60.120.280">
    <property type="entry name" value="Regulatory protein AraC"/>
    <property type="match status" value="1"/>
</dbReference>
<dbReference type="InterPro" id="IPR009057">
    <property type="entry name" value="Homeodomain-like_sf"/>
</dbReference>
<protein>
    <submittedName>
        <fullName evidence="5">AraC family transcriptional regulator</fullName>
    </submittedName>
</protein>
<comment type="caution">
    <text evidence="5">The sequence shown here is derived from an EMBL/GenBank/DDBJ whole genome shotgun (WGS) entry which is preliminary data.</text>
</comment>
<dbReference type="EMBL" id="JACXIZ010000013">
    <property type="protein sequence ID" value="MBD2844908.1"/>
    <property type="molecule type" value="Genomic_DNA"/>
</dbReference>
<keyword evidence="6" id="KW-1185">Reference proteome</keyword>